<evidence type="ECO:0000313" key="2">
    <source>
        <dbReference type="Proteomes" id="UP000799766"/>
    </source>
</evidence>
<reference evidence="1" key="1">
    <citation type="journal article" date="2020" name="Stud. Mycol.">
        <title>101 Dothideomycetes genomes: a test case for predicting lifestyles and emergence of pathogens.</title>
        <authorList>
            <person name="Haridas S."/>
            <person name="Albert R."/>
            <person name="Binder M."/>
            <person name="Bloem J."/>
            <person name="Labutti K."/>
            <person name="Salamov A."/>
            <person name="Andreopoulos B."/>
            <person name="Baker S."/>
            <person name="Barry K."/>
            <person name="Bills G."/>
            <person name="Bluhm B."/>
            <person name="Cannon C."/>
            <person name="Castanera R."/>
            <person name="Culley D."/>
            <person name="Daum C."/>
            <person name="Ezra D."/>
            <person name="Gonzalez J."/>
            <person name="Henrissat B."/>
            <person name="Kuo A."/>
            <person name="Liang C."/>
            <person name="Lipzen A."/>
            <person name="Lutzoni F."/>
            <person name="Magnuson J."/>
            <person name="Mondo S."/>
            <person name="Nolan M."/>
            <person name="Ohm R."/>
            <person name="Pangilinan J."/>
            <person name="Park H.-J."/>
            <person name="Ramirez L."/>
            <person name="Alfaro M."/>
            <person name="Sun H."/>
            <person name="Tritt A."/>
            <person name="Yoshinaga Y."/>
            <person name="Zwiers L.-H."/>
            <person name="Turgeon B."/>
            <person name="Goodwin S."/>
            <person name="Spatafora J."/>
            <person name="Crous P."/>
            <person name="Grigoriev I."/>
        </authorList>
    </citation>
    <scope>NUCLEOTIDE SEQUENCE</scope>
    <source>
        <strain evidence="1">ATCC 16933</strain>
    </source>
</reference>
<dbReference type="AlphaFoldDB" id="A0A6A6P2L8"/>
<organism evidence="1 2">
    <name type="scientific">Lineolata rhizophorae</name>
    <dbReference type="NCBI Taxonomy" id="578093"/>
    <lineage>
        <taxon>Eukaryota</taxon>
        <taxon>Fungi</taxon>
        <taxon>Dikarya</taxon>
        <taxon>Ascomycota</taxon>
        <taxon>Pezizomycotina</taxon>
        <taxon>Dothideomycetes</taxon>
        <taxon>Dothideomycetes incertae sedis</taxon>
        <taxon>Lineolatales</taxon>
        <taxon>Lineolataceae</taxon>
        <taxon>Lineolata</taxon>
    </lineage>
</organism>
<sequence length="131" mass="14712">MLSARDILVVSQSLVITCFVHVFSQETDQMTSTGQLGGLEACSLTNRTIFQSREGPNGRGRPRRININILLLALRAQCDPHVWVAATQPQPSRRHRFSATDRSSRPVPLHLLYVVTRAILRRAQLFLSALH</sequence>
<dbReference type="Proteomes" id="UP000799766">
    <property type="component" value="Unassembled WGS sequence"/>
</dbReference>
<gene>
    <name evidence="1" type="ORF">BDY21DRAFT_21942</name>
</gene>
<proteinExistence type="predicted"/>
<dbReference type="EMBL" id="MU001679">
    <property type="protein sequence ID" value="KAF2458027.1"/>
    <property type="molecule type" value="Genomic_DNA"/>
</dbReference>
<evidence type="ECO:0000313" key="1">
    <source>
        <dbReference type="EMBL" id="KAF2458027.1"/>
    </source>
</evidence>
<name>A0A6A6P2L8_9PEZI</name>
<protein>
    <submittedName>
        <fullName evidence="1">Uncharacterized protein</fullName>
    </submittedName>
</protein>
<accession>A0A6A6P2L8</accession>
<keyword evidence="2" id="KW-1185">Reference proteome</keyword>